<comment type="subcellular location">
    <subcellularLocation>
        <location evidence="1">Membrane</location>
        <topology evidence="1">Multi-pass membrane protein</topology>
    </subcellularLocation>
</comment>
<dbReference type="STRING" id="161899.CSING_07530"/>
<sequence length="156" mass="17177">MLLERFAIALRRVVAWWIDAFLAAAIILVFKWLFNFATDGALTGRTGEIYDITALAIVFYVYRVWAEATKNTSLGKWSLKLEVIAQRPGFASAAIRNSWLLLTLLALTGLPMVEGTILTVLGLSVLAFGQTPFDVLAGCLVERRTPTDDERAVGLS</sequence>
<feature type="transmembrane region" description="Helical" evidence="5">
    <location>
        <begin position="99"/>
        <end position="128"/>
    </location>
</feature>
<evidence type="ECO:0000313" key="9">
    <source>
        <dbReference type="Proteomes" id="UP000031890"/>
    </source>
</evidence>
<dbReference type="Proteomes" id="UP001521911">
    <property type="component" value="Unassembled WGS sequence"/>
</dbReference>
<dbReference type="AlphaFoldDB" id="A0A0B6EW25"/>
<dbReference type="Proteomes" id="UP000031890">
    <property type="component" value="Chromosome"/>
</dbReference>
<dbReference type="EMBL" id="JAKRDF010000018">
    <property type="protein sequence ID" value="MCG7277038.1"/>
    <property type="molecule type" value="Genomic_DNA"/>
</dbReference>
<dbReference type="EMBL" id="CP010827">
    <property type="protein sequence ID" value="AJI79033.1"/>
    <property type="molecule type" value="Genomic_DNA"/>
</dbReference>
<evidence type="ECO:0000256" key="3">
    <source>
        <dbReference type="ARBA" id="ARBA00022989"/>
    </source>
</evidence>
<organism evidence="7 9">
    <name type="scientific">Corynebacterium singulare</name>
    <dbReference type="NCBI Taxonomy" id="161899"/>
    <lineage>
        <taxon>Bacteria</taxon>
        <taxon>Bacillati</taxon>
        <taxon>Actinomycetota</taxon>
        <taxon>Actinomycetes</taxon>
        <taxon>Mycobacteriales</taxon>
        <taxon>Corynebacteriaceae</taxon>
        <taxon>Corynebacterium</taxon>
    </lineage>
</organism>
<dbReference type="RefSeq" id="WP_042531032.1">
    <property type="nucleotide sequence ID" value="NZ_CP010827.1"/>
</dbReference>
<feature type="domain" description="RDD" evidence="6">
    <location>
        <begin position="9"/>
        <end position="120"/>
    </location>
</feature>
<evidence type="ECO:0000259" key="6">
    <source>
        <dbReference type="Pfam" id="PF06271"/>
    </source>
</evidence>
<evidence type="ECO:0000313" key="10">
    <source>
        <dbReference type="Proteomes" id="UP001521911"/>
    </source>
</evidence>
<name>A0A0B6EW25_9CORY</name>
<keyword evidence="10" id="KW-1185">Reference proteome</keyword>
<protein>
    <submittedName>
        <fullName evidence="8">RDD family protein</fullName>
    </submittedName>
</protein>
<evidence type="ECO:0000256" key="5">
    <source>
        <dbReference type="SAM" id="Phobius"/>
    </source>
</evidence>
<gene>
    <name evidence="7" type="ORF">CSING_07530</name>
    <name evidence="8" type="ORF">MHK08_11225</name>
</gene>
<keyword evidence="2 5" id="KW-0812">Transmembrane</keyword>
<evidence type="ECO:0000256" key="1">
    <source>
        <dbReference type="ARBA" id="ARBA00004141"/>
    </source>
</evidence>
<accession>A0A0B6EW25</accession>
<dbReference type="HOGENOM" id="CLU_1674947_0_0_11"/>
<feature type="transmembrane region" description="Helical" evidence="5">
    <location>
        <begin position="49"/>
        <end position="66"/>
    </location>
</feature>
<dbReference type="InterPro" id="IPR010432">
    <property type="entry name" value="RDD"/>
</dbReference>
<keyword evidence="4 5" id="KW-0472">Membrane</keyword>
<evidence type="ECO:0000313" key="7">
    <source>
        <dbReference type="EMBL" id="AJI79033.1"/>
    </source>
</evidence>
<evidence type="ECO:0000256" key="4">
    <source>
        <dbReference type="ARBA" id="ARBA00023136"/>
    </source>
</evidence>
<reference evidence="8 10" key="2">
    <citation type="submission" date="2022-02" db="EMBL/GenBank/DDBJ databases">
        <title>Uncovering new skin microbiome diversity through culturing and metagenomics.</title>
        <authorList>
            <person name="Conlan S."/>
            <person name="Deming C."/>
            <person name="Nisc Comparative Sequencing Program N."/>
            <person name="Segre J.A."/>
        </authorList>
    </citation>
    <scope>NUCLEOTIDE SEQUENCE [LARGE SCALE GENOMIC DNA]</scope>
    <source>
        <strain evidence="8 10">ACRQV</strain>
    </source>
</reference>
<proteinExistence type="predicted"/>
<keyword evidence="3 5" id="KW-1133">Transmembrane helix</keyword>
<reference evidence="7 9" key="1">
    <citation type="journal article" date="2015" name="Genome Announc.">
        <title>Complete Genome Sequence and Annotation of Corynebacterium singulare DSM 44357, Isolated from a Human Semen Specimen.</title>
        <authorList>
            <person name="Merten M."/>
            <person name="Brinkrolf K."/>
            <person name="Albersmeier A."/>
            <person name="Kutter Y."/>
            <person name="Ruckert C."/>
            <person name="Tauch A."/>
        </authorList>
    </citation>
    <scope>NUCLEOTIDE SEQUENCE [LARGE SCALE GENOMIC DNA]</scope>
    <source>
        <strain evidence="7">IBS B52218</strain>
    </source>
</reference>
<dbReference type="KEGG" id="csx:CSING_07530"/>
<dbReference type="Pfam" id="PF06271">
    <property type="entry name" value="RDD"/>
    <property type="match status" value="1"/>
</dbReference>
<dbReference type="GO" id="GO:0016020">
    <property type="term" value="C:membrane"/>
    <property type="evidence" value="ECO:0007669"/>
    <property type="project" value="UniProtKB-SubCell"/>
</dbReference>
<evidence type="ECO:0000313" key="8">
    <source>
        <dbReference type="EMBL" id="MCG7277038.1"/>
    </source>
</evidence>
<feature type="transmembrane region" description="Helical" evidence="5">
    <location>
        <begin position="12"/>
        <end position="34"/>
    </location>
</feature>
<dbReference type="OrthoDB" id="4422716at2"/>
<evidence type="ECO:0000256" key="2">
    <source>
        <dbReference type="ARBA" id="ARBA00022692"/>
    </source>
</evidence>